<protein>
    <submittedName>
        <fullName evidence="3">Uncharacterized protein</fullName>
    </submittedName>
</protein>
<feature type="transmembrane region" description="Helical" evidence="2">
    <location>
        <begin position="31"/>
        <end position="54"/>
    </location>
</feature>
<evidence type="ECO:0000256" key="2">
    <source>
        <dbReference type="SAM" id="Phobius"/>
    </source>
</evidence>
<accession>A0A7M7MJD1</accession>
<organism evidence="3 4">
    <name type="scientific">Varroa destructor</name>
    <name type="common">Honeybee mite</name>
    <dbReference type="NCBI Taxonomy" id="109461"/>
    <lineage>
        <taxon>Eukaryota</taxon>
        <taxon>Metazoa</taxon>
        <taxon>Ecdysozoa</taxon>
        <taxon>Arthropoda</taxon>
        <taxon>Chelicerata</taxon>
        <taxon>Arachnida</taxon>
        <taxon>Acari</taxon>
        <taxon>Parasitiformes</taxon>
        <taxon>Mesostigmata</taxon>
        <taxon>Gamasina</taxon>
        <taxon>Dermanyssoidea</taxon>
        <taxon>Varroidae</taxon>
        <taxon>Varroa</taxon>
    </lineage>
</organism>
<name>A0A7M7MJD1_VARDE</name>
<keyword evidence="2" id="KW-0472">Membrane</keyword>
<dbReference type="GeneID" id="111254293"/>
<evidence type="ECO:0000256" key="1">
    <source>
        <dbReference type="SAM" id="MobiDB-lite"/>
    </source>
</evidence>
<evidence type="ECO:0000313" key="4">
    <source>
        <dbReference type="Proteomes" id="UP000594260"/>
    </source>
</evidence>
<dbReference type="OrthoDB" id="6492289at2759"/>
<keyword evidence="2" id="KW-0812">Transmembrane</keyword>
<dbReference type="KEGG" id="vde:111254293"/>
<sequence>MNWYWVAAAGMLLSLSVGVTAVVLQRFYFQYALIDIMAIIGFMIFTSTLVSLILTRLGFAFKRLLARSQWADMLGIITFRNNSALMSQRPAGCFPCQPSPTQPAFCPDNSGDMLTIFEDYSQYPPQPRRLFDTHRLSPTTSPEGGVGVGAGLVGGSPPTTTTTTTTTNALQPRVCLPDSDEALLYVVRSNGTFVHLDTHIVSANNCCNRLATVGLGPEDLPPPYHTVLAAFEQEEPPPPYGDGMSITPDEVTGDDKKDIPGHNDDRTPVIKEQHHQQQQRQTLTTGEKLGNEAGTDDRTSSGSTEQLSHIQQQQQDSQPFFSSTVVVDENDSGEMEQQLDLAVQRDQETPPHI</sequence>
<dbReference type="EnsemblMetazoa" id="XM_022814990">
    <property type="protein sequence ID" value="XP_022670725"/>
    <property type="gene ID" value="LOC111254293"/>
</dbReference>
<dbReference type="Proteomes" id="UP000594260">
    <property type="component" value="Unplaced"/>
</dbReference>
<dbReference type="RefSeq" id="XP_022670725.1">
    <property type="nucleotide sequence ID" value="XM_022814990.1"/>
</dbReference>
<dbReference type="InParanoid" id="A0A7M7MJD1"/>
<proteinExistence type="predicted"/>
<dbReference type="AlphaFoldDB" id="A0A7M7MJD1"/>
<evidence type="ECO:0000313" key="3">
    <source>
        <dbReference type="EnsemblMetazoa" id="XP_022670725"/>
    </source>
</evidence>
<keyword evidence="2" id="KW-1133">Transmembrane helix</keyword>
<feature type="compositionally biased region" description="Basic and acidic residues" evidence="1">
    <location>
        <begin position="253"/>
        <end position="275"/>
    </location>
</feature>
<feature type="compositionally biased region" description="Basic and acidic residues" evidence="1">
    <location>
        <begin position="343"/>
        <end position="353"/>
    </location>
</feature>
<feature type="region of interest" description="Disordered" evidence="1">
    <location>
        <begin position="233"/>
        <end position="353"/>
    </location>
</feature>
<reference evidence="3" key="1">
    <citation type="submission" date="2021-01" db="UniProtKB">
        <authorList>
            <consortium name="EnsemblMetazoa"/>
        </authorList>
    </citation>
    <scope>IDENTIFICATION</scope>
</reference>
<feature type="compositionally biased region" description="Low complexity" evidence="1">
    <location>
        <begin position="303"/>
        <end position="323"/>
    </location>
</feature>
<keyword evidence="4" id="KW-1185">Reference proteome</keyword>